<dbReference type="Pfam" id="PF26347">
    <property type="entry name" value="YtrI_sporulation"/>
    <property type="match status" value="1"/>
</dbReference>
<evidence type="ECO:0000313" key="5">
    <source>
        <dbReference type="Proteomes" id="UP000831787"/>
    </source>
</evidence>
<keyword evidence="2" id="KW-1133">Transmembrane helix</keyword>
<evidence type="ECO:0000256" key="2">
    <source>
        <dbReference type="SAM" id="Phobius"/>
    </source>
</evidence>
<keyword evidence="5" id="KW-1185">Reference proteome</keyword>
<feature type="domain" description="Sporulation membrane protein YtrI C-terminal" evidence="3">
    <location>
        <begin position="79"/>
        <end position="162"/>
    </location>
</feature>
<keyword evidence="2" id="KW-0812">Transmembrane</keyword>
<evidence type="ECO:0000313" key="4">
    <source>
        <dbReference type="EMBL" id="UOQ46161.1"/>
    </source>
</evidence>
<reference evidence="4 5" key="1">
    <citation type="submission" date="2022-04" db="EMBL/GenBank/DDBJ databases">
        <title>Halobacillus sp. isolated from saltern.</title>
        <authorList>
            <person name="Won M."/>
            <person name="Lee C.-M."/>
            <person name="Woen H.-Y."/>
            <person name="Kwon S.-W."/>
        </authorList>
    </citation>
    <scope>NUCLEOTIDE SEQUENCE [LARGE SCALE GENOMIC DNA]</scope>
    <source>
        <strain evidence="4 5">SSBR10-3</strain>
    </source>
</reference>
<dbReference type="InterPro" id="IPR048198">
    <property type="entry name" value="YtrI"/>
</dbReference>
<gene>
    <name evidence="4" type="ORF">MUN89_09720</name>
</gene>
<name>A0ABY4ENX8_9BACI</name>
<evidence type="ECO:0000256" key="1">
    <source>
        <dbReference type="SAM" id="Coils"/>
    </source>
</evidence>
<feature type="transmembrane region" description="Helical" evidence="2">
    <location>
        <begin position="12"/>
        <end position="33"/>
    </location>
</feature>
<protein>
    <recommendedName>
        <fullName evidence="3">Sporulation membrane protein YtrI C-terminal domain-containing protein</fullName>
    </recommendedName>
</protein>
<dbReference type="RefSeq" id="WP_244713220.1">
    <property type="nucleotide sequence ID" value="NZ_CP095073.1"/>
</dbReference>
<accession>A0ABY4ENX8</accession>
<organism evidence="4 5">
    <name type="scientific">Halobacillus salinarum</name>
    <dbReference type="NCBI Taxonomy" id="2932257"/>
    <lineage>
        <taxon>Bacteria</taxon>
        <taxon>Bacillati</taxon>
        <taxon>Bacillota</taxon>
        <taxon>Bacilli</taxon>
        <taxon>Bacillales</taxon>
        <taxon>Bacillaceae</taxon>
        <taxon>Halobacillus</taxon>
    </lineage>
</organism>
<evidence type="ECO:0000259" key="3">
    <source>
        <dbReference type="Pfam" id="PF26347"/>
    </source>
</evidence>
<proteinExistence type="predicted"/>
<sequence length="166" mass="19162">MYIPPFIRKKEARRFFAGVMLGTILGYLFFIFIHGQLHEKYAEENIKLNADLVELESKYEGLLNNEKEENEQSKDSTVEEISVHYSNAKRLQVDLLTQHQLTTLIKQQLESIPGKEIHVVASQTDLIVAAIENKRFVVEDFTYQLTVQKLIVGHTVSLQLMITIEK</sequence>
<feature type="coiled-coil region" evidence="1">
    <location>
        <begin position="38"/>
        <end position="72"/>
    </location>
</feature>
<dbReference type="EMBL" id="CP095073">
    <property type="protein sequence ID" value="UOQ46161.1"/>
    <property type="molecule type" value="Genomic_DNA"/>
</dbReference>
<keyword evidence="1" id="KW-0175">Coiled coil</keyword>
<dbReference type="NCBIfam" id="NF041479">
    <property type="entry name" value="spor_membprot_YtrI"/>
    <property type="match status" value="1"/>
</dbReference>
<keyword evidence="2" id="KW-0472">Membrane</keyword>
<dbReference type="InterPro" id="IPR058620">
    <property type="entry name" value="YtrI_C"/>
</dbReference>
<dbReference type="Proteomes" id="UP000831787">
    <property type="component" value="Chromosome"/>
</dbReference>